<dbReference type="InterPro" id="IPR043775">
    <property type="entry name" value="DUF5717_N"/>
</dbReference>
<sequence>MNERINQIARGTVTTVIPQVTFSSQELREQVLEGQIHNYEFLITSDNEVPIEGILYSSHVCVNVKHKEITGTVIRVLIEVDASYAAAGDSIEGEFCLISNGGEFYLPYHFKVTVLQDHASEVIQELSQFTNLAKKDFSTALQIFLDKDFIRRKFMKEISRRALYYGLLGGNSEASAMEEFLVALHEKEPVHIMLEQSGDSIEEITREQGRKLLGEIKLNVSGWGYTQITYETDVAWIQFDKKQVTSADFKGGSYNWMYKVEIAKLHPGKNDARIWIKTPYEKLSYTVHINAPAKVRKKREESKKGWEKIYTLLMAYENKQLPDKDALDALEQQATDIMKHDPDNVRLHLLRAWVYLLENKYQMTIHVLEWVEEAIKKEKEEDPDAYCFMLYIQALLDKERINLAREQVNHYFEKKPDALLAYLELCLNPNYAREENAYQFLKTMFEARIYSPILYSLACRILKVNPRLLEQIGRFELQMLFYGVKNHLLDDNIKNQMLSLPTPDMKFFSIYYRLLCALYKEEESRSLLEAICGLLVRKGKTDKKYQKWYVLGIQRNISLTSLEEYYMYSLSESGQDEIPERIVESYMDKDGLDEKSKCILYTYIVKKYKKQSQTYKNYKKRMEDFVNNQIQKGNVNGRMNRLYHEFLSVDSLNDSQAKVVPDLLFAKKITTSFPFAKRVVIRYAQLQQEVIRPVSDQIAWVPVYMNTAAIIFEDEYGNRYIDPSYQIKEVFQDDALLARCCELCPTHVMTHLVHAEHFEYEPIKEEDELYLAVSLLNISVLENIYRQMLLEAIIQYCFTHHTQETIECDSLLLELNCERLDPETRIQVVEILVENGYYPEAYDRLKMCQWKKIDKEKLLYLLTRRIVDSMYRYDRWIVMIGYWLQEQGFYNEIMLSYLAKFFEGTNEQMYHLLATVKKTDTEYRDLPGRVLEQIIVTGNFRHICQVYEWYSEQEYPLEILQKAYYVLKCHCYFCQEKWDQLDLFTAQDASVLESWFQTESQSLPLIYAFALVKYYAACEYLDELQKELVQQIVGLLCRRKSWIKEIIELDRHIFLPYELEGRGIAQVVTKEEKVTIGLRRTPSENEERFYMEEVYPGVFTKSFVLFADESLSYRIYAGTKVIIENGRLDGTECFMSQDSRYACLNRSVMLARNKQDEELQEQLKEIDEADYLRKQLFPLL</sequence>
<dbReference type="Pfam" id="PF18983">
    <property type="entry name" value="DUF5717"/>
    <property type="match status" value="1"/>
</dbReference>
<proteinExistence type="predicted"/>
<gene>
    <name evidence="3" type="ORF">IAC96_01800</name>
</gene>
<dbReference type="InterPro" id="IPR043774">
    <property type="entry name" value="DUF5717_C"/>
</dbReference>
<dbReference type="EMBL" id="DVHN01000017">
    <property type="protein sequence ID" value="HIR87661.1"/>
    <property type="molecule type" value="Genomic_DNA"/>
</dbReference>
<dbReference type="AlphaFoldDB" id="A0A9D1JCM7"/>
<feature type="domain" description="DUF5717" evidence="2">
    <location>
        <begin position="1"/>
        <end position="870"/>
    </location>
</feature>
<organism evidence="3 4">
    <name type="scientific">Candidatus Fimimorpha faecalis</name>
    <dbReference type="NCBI Taxonomy" id="2840824"/>
    <lineage>
        <taxon>Bacteria</taxon>
        <taxon>Bacillati</taxon>
        <taxon>Bacillota</taxon>
        <taxon>Clostridia</taxon>
        <taxon>Eubacteriales</taxon>
        <taxon>Candidatus Fimimorpha</taxon>
    </lineage>
</organism>
<evidence type="ECO:0000313" key="3">
    <source>
        <dbReference type="EMBL" id="HIR87661.1"/>
    </source>
</evidence>
<name>A0A9D1JCM7_9FIRM</name>
<dbReference type="Gene3D" id="1.25.40.10">
    <property type="entry name" value="Tetratricopeptide repeat domain"/>
    <property type="match status" value="1"/>
</dbReference>
<reference evidence="3" key="1">
    <citation type="submission" date="2020-10" db="EMBL/GenBank/DDBJ databases">
        <authorList>
            <person name="Gilroy R."/>
        </authorList>
    </citation>
    <scope>NUCLEOTIDE SEQUENCE</scope>
    <source>
        <strain evidence="3">ChiW13-3771</strain>
    </source>
</reference>
<comment type="caution">
    <text evidence="3">The sequence shown here is derived from an EMBL/GenBank/DDBJ whole genome shotgun (WGS) entry which is preliminary data.</text>
</comment>
<dbReference type="Proteomes" id="UP000824201">
    <property type="component" value="Unassembled WGS sequence"/>
</dbReference>
<protein>
    <recommendedName>
        <fullName evidence="5">DUF5717 domain-containing protein</fullName>
    </recommendedName>
</protein>
<evidence type="ECO:0000259" key="1">
    <source>
        <dbReference type="Pfam" id="PF18983"/>
    </source>
</evidence>
<evidence type="ECO:0000259" key="2">
    <source>
        <dbReference type="Pfam" id="PF18984"/>
    </source>
</evidence>
<accession>A0A9D1JCM7</accession>
<dbReference type="Pfam" id="PF18984">
    <property type="entry name" value="DUF5717_N"/>
    <property type="match status" value="1"/>
</dbReference>
<dbReference type="InterPro" id="IPR011990">
    <property type="entry name" value="TPR-like_helical_dom_sf"/>
</dbReference>
<reference evidence="3" key="2">
    <citation type="journal article" date="2021" name="PeerJ">
        <title>Extensive microbial diversity within the chicken gut microbiome revealed by metagenomics and culture.</title>
        <authorList>
            <person name="Gilroy R."/>
            <person name="Ravi A."/>
            <person name="Getino M."/>
            <person name="Pursley I."/>
            <person name="Horton D.L."/>
            <person name="Alikhan N.F."/>
            <person name="Baker D."/>
            <person name="Gharbi K."/>
            <person name="Hall N."/>
            <person name="Watson M."/>
            <person name="Adriaenssens E.M."/>
            <person name="Foster-Nyarko E."/>
            <person name="Jarju S."/>
            <person name="Secka A."/>
            <person name="Antonio M."/>
            <person name="Oren A."/>
            <person name="Chaudhuri R.R."/>
            <person name="La Ragione R."/>
            <person name="Hildebrand F."/>
            <person name="Pallen M.J."/>
        </authorList>
    </citation>
    <scope>NUCLEOTIDE SEQUENCE</scope>
    <source>
        <strain evidence="3">ChiW13-3771</strain>
    </source>
</reference>
<feature type="domain" description="DUF5717" evidence="1">
    <location>
        <begin position="874"/>
        <end position="1177"/>
    </location>
</feature>
<evidence type="ECO:0000313" key="4">
    <source>
        <dbReference type="Proteomes" id="UP000824201"/>
    </source>
</evidence>
<evidence type="ECO:0008006" key="5">
    <source>
        <dbReference type="Google" id="ProtNLM"/>
    </source>
</evidence>